<dbReference type="EMBL" id="RWKW01000115">
    <property type="protein sequence ID" value="RST82436.1"/>
    <property type="molecule type" value="Genomic_DNA"/>
</dbReference>
<accession>A0A3S0G2Q7</accession>
<keyword evidence="4" id="KW-1185">Reference proteome</keyword>
<protein>
    <submittedName>
        <fullName evidence="3">SH3 domain-containing protein</fullName>
    </submittedName>
</protein>
<feature type="region of interest" description="Disordered" evidence="1">
    <location>
        <begin position="1"/>
        <end position="58"/>
    </location>
</feature>
<feature type="compositionally biased region" description="Low complexity" evidence="1">
    <location>
        <begin position="23"/>
        <end position="41"/>
    </location>
</feature>
<reference evidence="3 4" key="1">
    <citation type="submission" date="2018-12" db="EMBL/GenBank/DDBJ databases">
        <title>Mesorhizobium carbonis sp. nov., isolated from coal mine water.</title>
        <authorList>
            <person name="Xin W."/>
            <person name="Xu Z."/>
            <person name="Xiang F."/>
            <person name="Zhang J."/>
            <person name="Xi L."/>
            <person name="Liu J."/>
        </authorList>
    </citation>
    <scope>NUCLEOTIDE SEQUENCE [LARGE SCALE GENOMIC DNA]</scope>
    <source>
        <strain evidence="3 4">B2.3</strain>
    </source>
</reference>
<dbReference type="AlphaFoldDB" id="A0A3S0G2Q7"/>
<dbReference type="SMART" id="SM00287">
    <property type="entry name" value="SH3b"/>
    <property type="match status" value="1"/>
</dbReference>
<sequence length="185" mass="19659">MAVVAAEAPATVQQASSPAQPEAPVSPTVAAAPAAKSARVADIPRKDDPRWARAETRQGSPALEAVRKLIVEKAAQVDEGGSDLLAYAGNDRGMSAYGDDASATRRPMQIVLPAELPTQVDDETRTVSVNAPVNMRKGPGAKHGVMMVIPRQAKVSVIDCDQWCKISYEGRTGYIYKSFVRGRAS</sequence>
<dbReference type="Pfam" id="PF08239">
    <property type="entry name" value="SH3_3"/>
    <property type="match status" value="1"/>
</dbReference>
<evidence type="ECO:0000313" key="4">
    <source>
        <dbReference type="Proteomes" id="UP000278398"/>
    </source>
</evidence>
<organism evidence="3 4">
    <name type="scientific">Aquibium carbonis</name>
    <dbReference type="NCBI Taxonomy" id="2495581"/>
    <lineage>
        <taxon>Bacteria</taxon>
        <taxon>Pseudomonadati</taxon>
        <taxon>Pseudomonadota</taxon>
        <taxon>Alphaproteobacteria</taxon>
        <taxon>Hyphomicrobiales</taxon>
        <taxon>Phyllobacteriaceae</taxon>
        <taxon>Aquibium</taxon>
    </lineage>
</organism>
<dbReference type="Proteomes" id="UP000278398">
    <property type="component" value="Unassembled WGS sequence"/>
</dbReference>
<feature type="domain" description="SH3b" evidence="2">
    <location>
        <begin position="122"/>
        <end position="183"/>
    </location>
</feature>
<evidence type="ECO:0000256" key="1">
    <source>
        <dbReference type="SAM" id="MobiDB-lite"/>
    </source>
</evidence>
<dbReference type="Gene3D" id="2.30.30.40">
    <property type="entry name" value="SH3 Domains"/>
    <property type="match status" value="1"/>
</dbReference>
<gene>
    <name evidence="3" type="ORF">EJC49_23380</name>
</gene>
<name>A0A3S0G2Q7_9HYPH</name>
<comment type="caution">
    <text evidence="3">The sequence shown here is derived from an EMBL/GenBank/DDBJ whole genome shotgun (WGS) entry which is preliminary data.</text>
</comment>
<feature type="compositionally biased region" description="Basic and acidic residues" evidence="1">
    <location>
        <begin position="42"/>
        <end position="56"/>
    </location>
</feature>
<evidence type="ECO:0000259" key="2">
    <source>
        <dbReference type="SMART" id="SM00287"/>
    </source>
</evidence>
<dbReference type="InterPro" id="IPR003646">
    <property type="entry name" value="SH3-like_bac-type"/>
</dbReference>
<dbReference type="OrthoDB" id="8421932at2"/>
<proteinExistence type="predicted"/>
<evidence type="ECO:0000313" key="3">
    <source>
        <dbReference type="EMBL" id="RST82436.1"/>
    </source>
</evidence>